<dbReference type="EMBL" id="MGBR01000001">
    <property type="protein sequence ID" value="OGK73956.1"/>
    <property type="molecule type" value="Genomic_DNA"/>
</dbReference>
<name>A0A1F7L1K9_9BACT</name>
<accession>A0A1F7L1K9</accession>
<organism evidence="1 2">
    <name type="scientific">Candidatus Roizmanbacteria bacterium RIFOXYD1_FULL_38_12</name>
    <dbReference type="NCBI Taxonomy" id="1802093"/>
    <lineage>
        <taxon>Bacteria</taxon>
        <taxon>Candidatus Roizmaniibacteriota</taxon>
    </lineage>
</organism>
<gene>
    <name evidence="1" type="ORF">A3K52_04225</name>
</gene>
<evidence type="ECO:0008006" key="3">
    <source>
        <dbReference type="Google" id="ProtNLM"/>
    </source>
</evidence>
<comment type="caution">
    <text evidence="1">The sequence shown here is derived from an EMBL/GenBank/DDBJ whole genome shotgun (WGS) entry which is preliminary data.</text>
</comment>
<evidence type="ECO:0000313" key="2">
    <source>
        <dbReference type="Proteomes" id="UP000177050"/>
    </source>
</evidence>
<evidence type="ECO:0000313" key="1">
    <source>
        <dbReference type="EMBL" id="OGK73956.1"/>
    </source>
</evidence>
<protein>
    <recommendedName>
        <fullName evidence="3">Polymerase nucleotidyl transferase domain-containing protein</fullName>
    </recommendedName>
</protein>
<sequence length="331" mass="38748">MKLLNLQKINNDILNTISYFSFFAYSSTFDDIFTFLPVEVTKKQLQTHLDRLIRQNKLISNDSFLKDEPVKPILKAELKKIQGLLDRLDPHDNTYTHLKGMGFYLFGLKRYTLPQYSIFLKNSLLRQVISFNKIILMFRYIKALQRLPFVKFVGITGSASMGNCKISDDVDMCIITKKNCLFLARFCTILLAHLLRLRGKKDSICLNLFFDESDLLIPPHKQTSYIAHEVLQMKPIINKNQTFERFLRINRWIHSIYPNSLSHVSIRLPSLKQKQRIVLTLTRLLLLPLEQILKIIQLAIIRRNKTGLIVSSTQLWLFKRDFEKKIASKTK</sequence>
<proteinExistence type="predicted"/>
<reference evidence="1 2" key="1">
    <citation type="journal article" date="2016" name="Nat. Commun.">
        <title>Thousands of microbial genomes shed light on interconnected biogeochemical processes in an aquifer system.</title>
        <authorList>
            <person name="Anantharaman K."/>
            <person name="Brown C.T."/>
            <person name="Hug L.A."/>
            <person name="Sharon I."/>
            <person name="Castelle C.J."/>
            <person name="Probst A.J."/>
            <person name="Thomas B.C."/>
            <person name="Singh A."/>
            <person name="Wilkins M.J."/>
            <person name="Karaoz U."/>
            <person name="Brodie E.L."/>
            <person name="Williams K.H."/>
            <person name="Hubbard S.S."/>
            <person name="Banfield J.F."/>
        </authorList>
    </citation>
    <scope>NUCLEOTIDE SEQUENCE [LARGE SCALE GENOMIC DNA]</scope>
</reference>
<dbReference type="Proteomes" id="UP000177050">
    <property type="component" value="Unassembled WGS sequence"/>
</dbReference>
<dbReference type="AlphaFoldDB" id="A0A1F7L1K9"/>